<proteinExistence type="predicted"/>
<comment type="caution">
    <text evidence="1">The sequence shown here is derived from an EMBL/GenBank/DDBJ whole genome shotgun (WGS) entry which is preliminary data.</text>
</comment>
<keyword evidence="2" id="KW-1185">Reference proteome</keyword>
<dbReference type="PANTHER" id="PTHR32046:SF14">
    <property type="match status" value="1"/>
</dbReference>
<evidence type="ECO:0000313" key="2">
    <source>
        <dbReference type="Proteomes" id="UP000076858"/>
    </source>
</evidence>
<evidence type="ECO:0008006" key="3">
    <source>
        <dbReference type="Google" id="ProtNLM"/>
    </source>
</evidence>
<accession>A0A164D7K7</accession>
<feature type="non-terminal residue" evidence="1">
    <location>
        <position position="1"/>
    </location>
</feature>
<name>A0A164D7K7_9CRUS</name>
<reference evidence="1 2" key="1">
    <citation type="submission" date="2016-03" db="EMBL/GenBank/DDBJ databases">
        <title>EvidentialGene: Evidence-directed Construction of Genes on Genomes.</title>
        <authorList>
            <person name="Gilbert D.G."/>
            <person name="Choi J.-H."/>
            <person name="Mockaitis K."/>
            <person name="Colbourne J."/>
            <person name="Pfrender M."/>
        </authorList>
    </citation>
    <scope>NUCLEOTIDE SEQUENCE [LARGE SCALE GENOMIC DNA]</scope>
    <source>
        <strain evidence="1 2">Xinb3</strain>
        <tissue evidence="1">Complete organism</tissue>
    </source>
</reference>
<dbReference type="STRING" id="35525.A0A164D7K7"/>
<dbReference type="Gene3D" id="3.40.50.300">
    <property type="entry name" value="P-loop containing nucleotide triphosphate hydrolases"/>
    <property type="match status" value="1"/>
</dbReference>
<dbReference type="EMBL" id="LRGB01028650">
    <property type="protein sequence ID" value="KZR95485.1"/>
    <property type="molecule type" value="Genomic_DNA"/>
</dbReference>
<protein>
    <recommendedName>
        <fullName evidence="3">AIG1-type G domain-containing protein</fullName>
    </recommendedName>
</protein>
<organism evidence="1 2">
    <name type="scientific">Daphnia magna</name>
    <dbReference type="NCBI Taxonomy" id="35525"/>
    <lineage>
        <taxon>Eukaryota</taxon>
        <taxon>Metazoa</taxon>
        <taxon>Ecdysozoa</taxon>
        <taxon>Arthropoda</taxon>
        <taxon>Crustacea</taxon>
        <taxon>Branchiopoda</taxon>
        <taxon>Diplostraca</taxon>
        <taxon>Cladocera</taxon>
        <taxon>Anomopoda</taxon>
        <taxon>Daphniidae</taxon>
        <taxon>Daphnia</taxon>
    </lineage>
</organism>
<sequence>FHVPYSLTIVDTPGFGDTEGIERDREITSAVKQFFENRDGIQELDAVGFVVQSALARLTSSQTYIFNSVLSIFGKDIGENVRFLVTFADAGRPSVLAAIKEASLPNGCQQGSLSPEF</sequence>
<dbReference type="InterPro" id="IPR027417">
    <property type="entry name" value="P-loop_NTPase"/>
</dbReference>
<dbReference type="PANTHER" id="PTHR32046">
    <property type="entry name" value="G DOMAIN-CONTAINING PROTEIN"/>
    <property type="match status" value="1"/>
</dbReference>
<dbReference type="AlphaFoldDB" id="A0A164D7K7"/>
<gene>
    <name evidence="1" type="ORF">APZ42_010776</name>
</gene>
<dbReference type="Proteomes" id="UP000076858">
    <property type="component" value="Unassembled WGS sequence"/>
</dbReference>
<dbReference type="SUPFAM" id="SSF52540">
    <property type="entry name" value="P-loop containing nucleoside triphosphate hydrolases"/>
    <property type="match status" value="1"/>
</dbReference>
<evidence type="ECO:0000313" key="1">
    <source>
        <dbReference type="EMBL" id="KZR95485.1"/>
    </source>
</evidence>